<dbReference type="GO" id="GO:0030892">
    <property type="term" value="C:mitotic cohesin complex"/>
    <property type="evidence" value="ECO:0007669"/>
    <property type="project" value="TreeGrafter"/>
</dbReference>
<dbReference type="PANTHER" id="PTHR12585">
    <property type="entry name" value="SCC1 / RAD21 FAMILY MEMBER"/>
    <property type="match status" value="1"/>
</dbReference>
<evidence type="ECO:0000259" key="4">
    <source>
        <dbReference type="Pfam" id="PF04825"/>
    </source>
</evidence>
<protein>
    <recommendedName>
        <fullName evidence="4">Rad21/Rec8-like protein N-terminal domain-containing protein</fullName>
    </recommendedName>
</protein>
<dbReference type="RefSeq" id="XP_046078250.1">
    <property type="nucleotide sequence ID" value="XM_046221949.1"/>
</dbReference>
<dbReference type="GO" id="GO:0005634">
    <property type="term" value="C:nucleus"/>
    <property type="evidence" value="ECO:0007669"/>
    <property type="project" value="UniProtKB-SubCell"/>
</dbReference>
<dbReference type="Proteomes" id="UP001201262">
    <property type="component" value="Unassembled WGS sequence"/>
</dbReference>
<dbReference type="EMBL" id="JAJTJA010000001">
    <property type="protein sequence ID" value="KAH8705629.1"/>
    <property type="molecule type" value="Genomic_DNA"/>
</dbReference>
<dbReference type="InterPro" id="IPR006910">
    <property type="entry name" value="Rad21_Rec8_N"/>
</dbReference>
<sequence length="642" mass="70256">MNSEAPMALRLQGNLLYGVSRVYNRQCLYTLTDVQSMLDKMKTALKIVHSRGLNPDAGKARPEELVVPYDPAFIPEFSLPGLDFDLLKPPESLVSRLNLGSSLVSSHFSNSSQGQLVLETLPQLHIPSPSVINGDFGGFASLSDSGNTVGKSDQVLGDTMLEEGVLLRPDFEFDEEGNIVELGLDNTLGLQVESPMEGRPIDETTEENIHQPQDGDAMELQGDNFLLNSELEARDSPPPTSGRLPDPDYINNQETGENASHGRKHKAPKKVQVDINTEVCKAVLVQWEQEYLRNMSLADKLRAHSKQLIQAKRNATFWVSDCGIGSVGLGLGVSRMPHPLQPFCGEQLLAALSSNTGKRSSDEAGNDELDVTRRVRQRADDEVEKGLSRPNGMGEDNADILMQNDVELGLDAPASLPDDASSRMPWNITASLQGSVAGSSSIGRPLNSFDRSSRRHFERSGRLNGRFPSASPLARRSLHQDLLGRDSLPGLSLDDFGSLYDDDLNAYMEQGILSWRPETWHGTEGSSAIDAHATISSLGHDDRNFLEFLEIRMQAVEYESGENEGRTGTPLLKESSFSQLFPTESTSCLVATQALMHVLTLATKDVIKVSQSYGAHHMLSNIEDMGEIYVTINGHGVYEGSL</sequence>
<gene>
    <name evidence="5" type="ORF">BGW36DRAFT_457046</name>
</gene>
<dbReference type="GO" id="GO:0007064">
    <property type="term" value="P:mitotic sister chromatid cohesion"/>
    <property type="evidence" value="ECO:0007669"/>
    <property type="project" value="TreeGrafter"/>
</dbReference>
<proteinExistence type="predicted"/>
<feature type="compositionally biased region" description="Basic and acidic residues" evidence="3">
    <location>
        <begin position="370"/>
        <end position="387"/>
    </location>
</feature>
<dbReference type="GO" id="GO:0003682">
    <property type="term" value="F:chromatin binding"/>
    <property type="evidence" value="ECO:0007669"/>
    <property type="project" value="TreeGrafter"/>
</dbReference>
<organism evidence="5 6">
    <name type="scientific">Talaromyces proteolyticus</name>
    <dbReference type="NCBI Taxonomy" id="1131652"/>
    <lineage>
        <taxon>Eukaryota</taxon>
        <taxon>Fungi</taxon>
        <taxon>Dikarya</taxon>
        <taxon>Ascomycota</taxon>
        <taxon>Pezizomycotina</taxon>
        <taxon>Eurotiomycetes</taxon>
        <taxon>Eurotiomycetidae</taxon>
        <taxon>Eurotiales</taxon>
        <taxon>Trichocomaceae</taxon>
        <taxon>Talaromyces</taxon>
        <taxon>Talaromyces sect. Bacilispori</taxon>
    </lineage>
</organism>
<dbReference type="InterPro" id="IPR039781">
    <property type="entry name" value="Rad21/Rec8-like"/>
</dbReference>
<comment type="caution">
    <text evidence="5">The sequence shown here is derived from an EMBL/GenBank/DDBJ whole genome shotgun (WGS) entry which is preliminary data.</text>
</comment>
<keyword evidence="6" id="KW-1185">Reference proteome</keyword>
<evidence type="ECO:0000313" key="5">
    <source>
        <dbReference type="EMBL" id="KAH8705629.1"/>
    </source>
</evidence>
<feature type="region of interest" description="Disordered" evidence="3">
    <location>
        <begin position="355"/>
        <end position="398"/>
    </location>
</feature>
<comment type="subcellular location">
    <subcellularLocation>
        <location evidence="1">Nucleus</location>
    </subcellularLocation>
</comment>
<evidence type="ECO:0000256" key="2">
    <source>
        <dbReference type="ARBA" id="ARBA00023242"/>
    </source>
</evidence>
<feature type="region of interest" description="Disordered" evidence="3">
    <location>
        <begin position="437"/>
        <end position="470"/>
    </location>
</feature>
<evidence type="ECO:0000313" key="6">
    <source>
        <dbReference type="Proteomes" id="UP001201262"/>
    </source>
</evidence>
<reference evidence="5" key="1">
    <citation type="submission" date="2021-12" db="EMBL/GenBank/DDBJ databases">
        <title>Convergent genome expansion in fungi linked to evolution of root-endophyte symbiosis.</title>
        <authorList>
            <consortium name="DOE Joint Genome Institute"/>
            <person name="Ke Y.-H."/>
            <person name="Bonito G."/>
            <person name="Liao H.-L."/>
            <person name="Looney B."/>
            <person name="Rojas-Flechas A."/>
            <person name="Nash J."/>
            <person name="Hameed K."/>
            <person name="Schadt C."/>
            <person name="Martin F."/>
            <person name="Crous P.W."/>
            <person name="Miettinen O."/>
            <person name="Magnuson J.K."/>
            <person name="Labbe J."/>
            <person name="Jacobson D."/>
            <person name="Doktycz M.J."/>
            <person name="Veneault-Fourrey C."/>
            <person name="Kuo A."/>
            <person name="Mondo S."/>
            <person name="Calhoun S."/>
            <person name="Riley R."/>
            <person name="Ohm R."/>
            <person name="LaButti K."/>
            <person name="Andreopoulos B."/>
            <person name="Pangilinan J."/>
            <person name="Nolan M."/>
            <person name="Tritt A."/>
            <person name="Clum A."/>
            <person name="Lipzen A."/>
            <person name="Daum C."/>
            <person name="Barry K."/>
            <person name="Grigoriev I.V."/>
            <person name="Vilgalys R."/>
        </authorList>
    </citation>
    <scope>NUCLEOTIDE SEQUENCE</scope>
    <source>
        <strain evidence="5">PMI_201</strain>
    </source>
</reference>
<dbReference type="Pfam" id="PF04825">
    <property type="entry name" value="Rad21_Rec8_N"/>
    <property type="match status" value="1"/>
</dbReference>
<dbReference type="CDD" id="cd21789">
    <property type="entry name" value="Rad21_Rec8_M_SpRec8p-like"/>
    <property type="match status" value="1"/>
</dbReference>
<accession>A0AAD4L1W4</accession>
<evidence type="ECO:0000256" key="1">
    <source>
        <dbReference type="ARBA" id="ARBA00004123"/>
    </source>
</evidence>
<keyword evidence="2" id="KW-0539">Nucleus</keyword>
<feature type="domain" description="Rad21/Rec8-like protein N-terminal" evidence="4">
    <location>
        <begin position="1"/>
        <end position="57"/>
    </location>
</feature>
<dbReference type="PANTHER" id="PTHR12585:SF70">
    <property type="entry name" value="RAD21_REC8 N TERMINAL DOMAIN PROTEIN (AFU_ORTHOLOGUE AFUA_6G02900)"/>
    <property type="match status" value="1"/>
</dbReference>
<name>A0AAD4L1W4_9EURO</name>
<evidence type="ECO:0000256" key="3">
    <source>
        <dbReference type="SAM" id="MobiDB-lite"/>
    </source>
</evidence>
<feature type="region of interest" description="Disordered" evidence="3">
    <location>
        <begin position="231"/>
        <end position="269"/>
    </location>
</feature>
<dbReference type="GeneID" id="70252236"/>
<dbReference type="AlphaFoldDB" id="A0AAD4L1W4"/>